<evidence type="ECO:0000256" key="1">
    <source>
        <dbReference type="ARBA" id="ARBA00011738"/>
    </source>
</evidence>
<comment type="caution">
    <text evidence="3">The sequence shown here is derived from an EMBL/GenBank/DDBJ whole genome shotgun (WGS) entry which is preliminary data.</text>
</comment>
<feature type="domain" description="Stress-response A/B barrel" evidence="2">
    <location>
        <begin position="212"/>
        <end position="306"/>
    </location>
</feature>
<dbReference type="InterPro" id="IPR044662">
    <property type="entry name" value="HS1/DABB1-like"/>
</dbReference>
<protein>
    <recommendedName>
        <fullName evidence="2">Stress-response A/B barrel domain-containing protein</fullName>
    </recommendedName>
</protein>
<dbReference type="PANTHER" id="PTHR33178">
    <property type="match status" value="1"/>
</dbReference>
<dbReference type="Pfam" id="PF07876">
    <property type="entry name" value="Dabb"/>
    <property type="match status" value="2"/>
</dbReference>
<feature type="domain" description="Stress-response A/B barrel" evidence="2">
    <location>
        <begin position="60"/>
        <end position="157"/>
    </location>
</feature>
<dbReference type="Proteomes" id="UP000823674">
    <property type="component" value="Chromosome A03"/>
</dbReference>
<dbReference type="InterPro" id="IPR013097">
    <property type="entry name" value="Dabb"/>
</dbReference>
<keyword evidence="4" id="KW-1185">Reference proteome</keyword>
<gene>
    <name evidence="3" type="primary">A03p018680.1_BraROA</name>
    <name evidence="3" type="ORF">IGI04_010268</name>
</gene>
<evidence type="ECO:0000259" key="2">
    <source>
        <dbReference type="PROSITE" id="PS51502"/>
    </source>
</evidence>
<dbReference type="SMART" id="SM00886">
    <property type="entry name" value="Dabb"/>
    <property type="match status" value="2"/>
</dbReference>
<accession>A0ABQ7MZP2</accession>
<dbReference type="InterPro" id="IPR011008">
    <property type="entry name" value="Dimeric_a/b-barrel"/>
</dbReference>
<evidence type="ECO:0000313" key="4">
    <source>
        <dbReference type="Proteomes" id="UP000823674"/>
    </source>
</evidence>
<dbReference type="Gene3D" id="3.30.70.100">
    <property type="match status" value="2"/>
</dbReference>
<proteinExistence type="predicted"/>
<evidence type="ECO:0000313" key="3">
    <source>
        <dbReference type="EMBL" id="KAG5404149.1"/>
    </source>
</evidence>
<name>A0ABQ7MZP2_BRACM</name>
<dbReference type="SUPFAM" id="SSF54909">
    <property type="entry name" value="Dimeric alpha+beta barrel"/>
    <property type="match status" value="2"/>
</dbReference>
<dbReference type="PANTHER" id="PTHR33178:SF5">
    <property type="entry name" value="EXPRESSED PROTEIN"/>
    <property type="match status" value="1"/>
</dbReference>
<sequence>MIHQALALPRLAHPFLTRGFGSSGGVFLHQSRTKHQGVAFCAADDDQFASSKSIQTRKVVEHVCLLKAKQSLLSEEKEKDMLDYLYTSQYQMRGIVAISVGSIGDKSSGDFTHALFVRFQRKEDLEMFYENPLFLKVLNEHVTPFCHVCPLTCKTPFLSLALSSRLLILLVLLYLDVSSLMLQGLTNVDYESEVEDDILSIFRKGEEYNYGEEFVLLVTFAKNASEKNIKDAMDSFAQLTSSLPSLVVQSTQGSNFNESSGEFTHAAVVRFRSFDAMEIFVEGREYKDMWRSQFEPFVEKSVALHFSVDPVGTDVM</sequence>
<reference evidence="3 4" key="1">
    <citation type="submission" date="2021-03" db="EMBL/GenBank/DDBJ databases">
        <authorList>
            <person name="King G.J."/>
            <person name="Bancroft I."/>
            <person name="Baten A."/>
            <person name="Bloomfield J."/>
            <person name="Borpatragohain P."/>
            <person name="He Z."/>
            <person name="Irish N."/>
            <person name="Irwin J."/>
            <person name="Liu K."/>
            <person name="Mauleon R.P."/>
            <person name="Moore J."/>
            <person name="Morris R."/>
            <person name="Ostergaard L."/>
            <person name="Wang B."/>
            <person name="Wells R."/>
        </authorList>
    </citation>
    <scope>NUCLEOTIDE SEQUENCE [LARGE SCALE GENOMIC DNA]</scope>
    <source>
        <strain evidence="3">R-o-18</strain>
        <tissue evidence="3">Leaf</tissue>
    </source>
</reference>
<dbReference type="EMBL" id="JADBGQ010000003">
    <property type="protein sequence ID" value="KAG5404149.1"/>
    <property type="molecule type" value="Genomic_DNA"/>
</dbReference>
<comment type="subunit">
    <text evidence="1">Homodimer.</text>
</comment>
<dbReference type="PROSITE" id="PS51502">
    <property type="entry name" value="S_R_A_B_BARREL"/>
    <property type="match status" value="2"/>
</dbReference>
<organism evidence="3 4">
    <name type="scientific">Brassica rapa subsp. trilocularis</name>
    <dbReference type="NCBI Taxonomy" id="1813537"/>
    <lineage>
        <taxon>Eukaryota</taxon>
        <taxon>Viridiplantae</taxon>
        <taxon>Streptophyta</taxon>
        <taxon>Embryophyta</taxon>
        <taxon>Tracheophyta</taxon>
        <taxon>Spermatophyta</taxon>
        <taxon>Magnoliopsida</taxon>
        <taxon>eudicotyledons</taxon>
        <taxon>Gunneridae</taxon>
        <taxon>Pentapetalae</taxon>
        <taxon>rosids</taxon>
        <taxon>malvids</taxon>
        <taxon>Brassicales</taxon>
        <taxon>Brassicaceae</taxon>
        <taxon>Brassiceae</taxon>
        <taxon>Brassica</taxon>
    </lineage>
</organism>